<keyword evidence="1" id="KW-0812">Transmembrane</keyword>
<proteinExistence type="predicted"/>
<evidence type="ECO:0000256" key="1">
    <source>
        <dbReference type="SAM" id="Phobius"/>
    </source>
</evidence>
<dbReference type="Proteomes" id="UP001642360">
    <property type="component" value="Unassembled WGS sequence"/>
</dbReference>
<dbReference type="SUPFAM" id="SSF52540">
    <property type="entry name" value="P-loop containing nucleoside triphosphate hydrolases"/>
    <property type="match status" value="2"/>
</dbReference>
<dbReference type="AlphaFoldDB" id="A0ABC8UXI7"/>
<dbReference type="PANTHER" id="PTHR14241:SF24">
    <property type="entry name" value="G DOMAIN-CONTAINING PROTEIN"/>
    <property type="match status" value="1"/>
</dbReference>
<dbReference type="EMBL" id="CAUOFW020009446">
    <property type="protein sequence ID" value="CAK9185807.1"/>
    <property type="molecule type" value="Genomic_DNA"/>
</dbReference>
<evidence type="ECO:0008006" key="4">
    <source>
        <dbReference type="Google" id="ProtNLM"/>
    </source>
</evidence>
<gene>
    <name evidence="2" type="ORF">ILEXP_LOCUS56243</name>
</gene>
<dbReference type="PANTHER" id="PTHR14241">
    <property type="entry name" value="INTERFERON-INDUCED PROTEIN 44"/>
    <property type="match status" value="1"/>
</dbReference>
<evidence type="ECO:0000313" key="3">
    <source>
        <dbReference type="Proteomes" id="UP001642360"/>
    </source>
</evidence>
<organism evidence="2 3">
    <name type="scientific">Ilex paraguariensis</name>
    <name type="common">yerba mate</name>
    <dbReference type="NCBI Taxonomy" id="185542"/>
    <lineage>
        <taxon>Eukaryota</taxon>
        <taxon>Viridiplantae</taxon>
        <taxon>Streptophyta</taxon>
        <taxon>Embryophyta</taxon>
        <taxon>Tracheophyta</taxon>
        <taxon>Spermatophyta</taxon>
        <taxon>Magnoliopsida</taxon>
        <taxon>eudicotyledons</taxon>
        <taxon>Gunneridae</taxon>
        <taxon>Pentapetalae</taxon>
        <taxon>asterids</taxon>
        <taxon>campanulids</taxon>
        <taxon>Aquifoliales</taxon>
        <taxon>Aquifoliaceae</taxon>
        <taxon>Ilex</taxon>
    </lineage>
</organism>
<accession>A0ABC8UXI7</accession>
<evidence type="ECO:0000313" key="2">
    <source>
        <dbReference type="EMBL" id="CAK9185807.1"/>
    </source>
</evidence>
<dbReference type="Gene3D" id="3.40.50.300">
    <property type="entry name" value="P-loop containing nucleotide triphosphate hydrolases"/>
    <property type="match status" value="1"/>
</dbReference>
<comment type="caution">
    <text evidence="2">The sequence shown here is derived from an EMBL/GenBank/DDBJ whole genome shotgun (WGS) entry which is preliminary data.</text>
</comment>
<dbReference type="InterPro" id="IPR027417">
    <property type="entry name" value="P-loop_NTPase"/>
</dbReference>
<sequence>MKDQLPIADEDEHNSSEAAWCWWRSAAKFEELAKFKLEMPNLSKITPRIKVLREMERLALIAPEGLDELRHKLLAYRSGDFWMPTGGIRKEEMDIPPVVTLLLVGFHNSGKSSLVNLMYSVLGRSGLIPFAQTSSENAANQKTLFLEEHNVLRSMRSGFCVYDTRGFEYDRVDESLEELSEWITDGVHHNQLCLRSGDRLSSSKDELGINFLRSSSQFANRRVNYVMVVANVAEIYKALKASDSNPLEALRQLFCSPALRKRNEDPILILTHGDKLSMEDRIDGRLKICEYLGIMETTGVYDIVCITEYGLLAEEFDPISAYALTEAVYRALLMSDRSHLPKRRIWDWAVLVLSFFMCCLGAFFAFLAHFFNKLGQRDKLKL</sequence>
<keyword evidence="3" id="KW-1185">Reference proteome</keyword>
<protein>
    <recommendedName>
        <fullName evidence="4">G domain-containing protein</fullName>
    </recommendedName>
</protein>
<keyword evidence="1" id="KW-0472">Membrane</keyword>
<reference evidence="2 3" key="1">
    <citation type="submission" date="2024-02" db="EMBL/GenBank/DDBJ databases">
        <authorList>
            <person name="Vignale AGUSTIN F."/>
            <person name="Sosa J E."/>
            <person name="Modenutti C."/>
        </authorList>
    </citation>
    <scope>NUCLEOTIDE SEQUENCE [LARGE SCALE GENOMIC DNA]</scope>
</reference>
<name>A0ABC8UXI7_9AQUA</name>
<feature type="transmembrane region" description="Helical" evidence="1">
    <location>
        <begin position="345"/>
        <end position="371"/>
    </location>
</feature>
<keyword evidence="1" id="KW-1133">Transmembrane helix</keyword>